<dbReference type="InterPro" id="IPR018901">
    <property type="entry name" value="Spore_coat_CotE"/>
</dbReference>
<reference evidence="1" key="1">
    <citation type="submission" date="2020-10" db="EMBL/GenBank/DDBJ databases">
        <authorList>
            <person name="Gilroy R."/>
        </authorList>
    </citation>
    <scope>NUCLEOTIDE SEQUENCE</scope>
    <source>
        <strain evidence="1">14508</strain>
    </source>
</reference>
<proteinExistence type="predicted"/>
<dbReference type="EMBL" id="DVKI01000166">
    <property type="protein sequence ID" value="HIT17771.1"/>
    <property type="molecule type" value="Genomic_DNA"/>
</dbReference>
<evidence type="ECO:0000313" key="2">
    <source>
        <dbReference type="Proteomes" id="UP000886893"/>
    </source>
</evidence>
<protein>
    <submittedName>
        <fullName evidence="1">Outer spore coat protein CotE</fullName>
    </submittedName>
</protein>
<organism evidence="1 2">
    <name type="scientific">Candidatus Caccosoma faecigallinarum</name>
    <dbReference type="NCBI Taxonomy" id="2840720"/>
    <lineage>
        <taxon>Bacteria</taxon>
        <taxon>Bacillati</taxon>
        <taxon>Bacillota</taxon>
        <taxon>Bacillota incertae sedis</taxon>
        <taxon>Candidatus Caccosoma</taxon>
    </lineage>
</organism>
<name>A0A9D1KBW0_9FIRM</name>
<reference evidence="1" key="2">
    <citation type="journal article" date="2021" name="PeerJ">
        <title>Extensive microbial diversity within the chicken gut microbiome revealed by metagenomics and culture.</title>
        <authorList>
            <person name="Gilroy R."/>
            <person name="Ravi A."/>
            <person name="Getino M."/>
            <person name="Pursley I."/>
            <person name="Horton D.L."/>
            <person name="Alikhan N.F."/>
            <person name="Baker D."/>
            <person name="Gharbi K."/>
            <person name="Hall N."/>
            <person name="Watson M."/>
            <person name="Adriaenssens E.M."/>
            <person name="Foster-Nyarko E."/>
            <person name="Jarju S."/>
            <person name="Secka A."/>
            <person name="Antonio M."/>
            <person name="Oren A."/>
            <person name="Chaudhuri R.R."/>
            <person name="La Ragione R."/>
            <person name="Hildebrand F."/>
            <person name="Pallen M.J."/>
        </authorList>
    </citation>
    <scope>NUCLEOTIDE SEQUENCE</scope>
    <source>
        <strain evidence="1">14508</strain>
    </source>
</reference>
<accession>A0A9D1KBW0</accession>
<keyword evidence="1" id="KW-0946">Virion</keyword>
<keyword evidence="1" id="KW-0167">Capsid protein</keyword>
<gene>
    <name evidence="1" type="primary">cotE</name>
    <name evidence="1" type="ORF">IAD04_05305</name>
</gene>
<dbReference type="Proteomes" id="UP000886893">
    <property type="component" value="Unassembled WGS sequence"/>
</dbReference>
<dbReference type="Pfam" id="PF10628">
    <property type="entry name" value="CotE"/>
    <property type="match status" value="1"/>
</dbReference>
<comment type="caution">
    <text evidence="1">The sequence shown here is derived from an EMBL/GenBank/DDBJ whole genome shotgun (WGS) entry which is preliminary data.</text>
</comment>
<sequence>MPNYREILTKAIIAKGYKAFSDERSIQVEEEISRSLGCWVINHKSDILREGNQVFVTGSYQVFLWYGFDHDTNCKLINQTFDFKDEVPYVFSDDAEDLNEKHEIKKYVSKQPTCVYLNHEGKTIHFKVERAYSIDLIGETKLTIKVNENTKKEETDLDSQINTDYILEKKQK</sequence>
<evidence type="ECO:0000313" key="1">
    <source>
        <dbReference type="EMBL" id="HIT17771.1"/>
    </source>
</evidence>
<dbReference type="AlphaFoldDB" id="A0A9D1KBW0"/>